<gene>
    <name evidence="1" type="ordered locus">THI_1746</name>
</gene>
<reference key="1">
    <citation type="submission" date="2009-07" db="EMBL/GenBank/DDBJ databases">
        <authorList>
            <person name="Genoscope - CEA"/>
        </authorList>
    </citation>
    <scope>NUCLEOTIDE SEQUENCE</scope>
    <source>
        <strain>3As</strain>
    </source>
</reference>
<evidence type="ECO:0000313" key="2">
    <source>
        <dbReference type="Proteomes" id="UP000002372"/>
    </source>
</evidence>
<organism evidence="1 2">
    <name type="scientific">Thiomonas arsenitoxydans (strain DSM 22701 / CIP 110005 / 3As)</name>
    <dbReference type="NCBI Taxonomy" id="426114"/>
    <lineage>
        <taxon>Bacteria</taxon>
        <taxon>Pseudomonadati</taxon>
        <taxon>Pseudomonadota</taxon>
        <taxon>Betaproteobacteria</taxon>
        <taxon>Burkholderiales</taxon>
        <taxon>Thiomonas</taxon>
    </lineage>
</organism>
<sequence length="58" mass="6394">MLSETPQVCVAAGCFHITISKFRIVRNAPVPKAFATLDTPLSRKLGAARRVLFHFLVP</sequence>
<accession>D6CSZ9</accession>
<protein>
    <submittedName>
        <fullName evidence="1">Uncharacterized protein</fullName>
    </submittedName>
</protein>
<dbReference type="AlphaFoldDB" id="D6CSZ9"/>
<proteinExistence type="predicted"/>
<dbReference type="Proteomes" id="UP000002372">
    <property type="component" value="Chromosome"/>
</dbReference>
<name>D6CSZ9_THIA3</name>
<dbReference type="HOGENOM" id="CLU_2977839_0_0_4"/>
<evidence type="ECO:0000313" key="1">
    <source>
        <dbReference type="EMBL" id="CAZ88418.1"/>
    </source>
</evidence>
<dbReference type="KEGG" id="thi:THI_1746"/>
<reference evidence="2" key="2">
    <citation type="journal article" date="2010" name="PLoS Genet.">
        <title>Structure, function, and evolution of the Thiomonas spp. genome.</title>
        <authorList>
            <person name="Arsene-Ploetze F."/>
            <person name="Koechler S."/>
            <person name="Marchal M."/>
            <person name="Coppee J.Y."/>
            <person name="Chandler M."/>
            <person name="Bonnefoy V."/>
            <person name="Brochier-Armanet C."/>
            <person name="Barakat M."/>
            <person name="Barbe V."/>
            <person name="Battaglia-Brunet F."/>
            <person name="Bruneel O."/>
            <person name="Bryan C.G."/>
            <person name="Cleiss-Arnold J."/>
            <person name="Cruveiller S."/>
            <person name="Erhardt M."/>
            <person name="Heinrich-Salmeron A."/>
            <person name="Hommais F."/>
            <person name="Joulian C."/>
            <person name="Krin E."/>
            <person name="Lieutaud A."/>
            <person name="Lievremont D."/>
            <person name="Michel C."/>
            <person name="Muller D."/>
            <person name="Ortet P."/>
            <person name="Proux C."/>
            <person name="Siguier P."/>
            <person name="Roche D."/>
            <person name="Rouy Z."/>
            <person name="Salvignol G."/>
            <person name="Slyemi D."/>
            <person name="Talla E."/>
            <person name="Weiss S."/>
            <person name="Weissenbach J."/>
            <person name="Medigue C."/>
            <person name="Bertin P.N."/>
        </authorList>
    </citation>
    <scope>NUCLEOTIDE SEQUENCE [LARGE SCALE GENOMIC DNA]</scope>
    <source>
        <strain evidence="2">DSM 22701 / CIP 110005 / 3As</strain>
    </source>
</reference>
<dbReference type="EMBL" id="FP475956">
    <property type="protein sequence ID" value="CAZ88418.1"/>
    <property type="molecule type" value="Genomic_DNA"/>
</dbReference>